<evidence type="ECO:0000313" key="2">
    <source>
        <dbReference type="Proteomes" id="UP001499930"/>
    </source>
</evidence>
<evidence type="ECO:0008006" key="3">
    <source>
        <dbReference type="Google" id="ProtNLM"/>
    </source>
</evidence>
<gene>
    <name evidence="1" type="ORF">GCM10017559_07780</name>
</gene>
<proteinExistence type="predicted"/>
<protein>
    <recommendedName>
        <fullName evidence="3">HTH cro/C1-type domain-containing protein</fullName>
    </recommendedName>
</protein>
<dbReference type="EMBL" id="BAAAWD010000004">
    <property type="protein sequence ID" value="GAA2990213.1"/>
    <property type="molecule type" value="Genomic_DNA"/>
</dbReference>
<reference evidence="1 2" key="1">
    <citation type="journal article" date="2019" name="Int. J. Syst. Evol. Microbiol.">
        <title>The Global Catalogue of Microorganisms (GCM) 10K type strain sequencing project: providing services to taxonomists for standard genome sequencing and annotation.</title>
        <authorList>
            <consortium name="The Broad Institute Genomics Platform"/>
            <consortium name="The Broad Institute Genome Sequencing Center for Infectious Disease"/>
            <person name="Wu L."/>
            <person name="Ma J."/>
        </authorList>
    </citation>
    <scope>NUCLEOTIDE SEQUENCE [LARGE SCALE GENOMIC DNA]</scope>
    <source>
        <strain evidence="1 2">JCM 3106</strain>
    </source>
</reference>
<sequence length="82" mass="9281">MHATCDGRPVIRLRLREWERHMTSKKLTTSRARAALIGVSPTTVLRVQHGSIQPGEEFIARVLYACPDVKFEVFFEVTRAAA</sequence>
<keyword evidence="2" id="KW-1185">Reference proteome</keyword>
<evidence type="ECO:0000313" key="1">
    <source>
        <dbReference type="EMBL" id="GAA2990213.1"/>
    </source>
</evidence>
<name>A0ABN3XRL0_9ACTN</name>
<comment type="caution">
    <text evidence="1">The sequence shown here is derived from an EMBL/GenBank/DDBJ whole genome shotgun (WGS) entry which is preliminary data.</text>
</comment>
<dbReference type="Proteomes" id="UP001499930">
    <property type="component" value="Unassembled WGS sequence"/>
</dbReference>
<accession>A0ABN3XRL0</accession>
<organism evidence="1 2">
    <name type="scientific">Streptosporangium longisporum</name>
    <dbReference type="NCBI Taxonomy" id="46187"/>
    <lineage>
        <taxon>Bacteria</taxon>
        <taxon>Bacillati</taxon>
        <taxon>Actinomycetota</taxon>
        <taxon>Actinomycetes</taxon>
        <taxon>Streptosporangiales</taxon>
        <taxon>Streptosporangiaceae</taxon>
        <taxon>Streptosporangium</taxon>
    </lineage>
</organism>